<dbReference type="EMBL" id="FOQA01000010">
    <property type="protein sequence ID" value="SFI25700.1"/>
    <property type="molecule type" value="Genomic_DNA"/>
</dbReference>
<dbReference type="OrthoDB" id="9801392at2"/>
<sequence>MSQLTEYIIALSNLYGIVHKDIVLEIYNDQNEDRVSMVDIEEYLGTPPEELEKAYIYPHQDYFVHEAILEMDEFDMMLNEKGDKPHYIPNKKELLKYVDEYYFEIEQRKRLKKKQSNSEFLI</sequence>
<dbReference type="RefSeq" id="WP_093373325.1">
    <property type="nucleotide sequence ID" value="NZ_FOQA01000010.1"/>
</dbReference>
<reference evidence="2" key="1">
    <citation type="submission" date="2016-10" db="EMBL/GenBank/DDBJ databases">
        <authorList>
            <person name="Varghese N."/>
            <person name="Submissions S."/>
        </authorList>
    </citation>
    <scope>NUCLEOTIDE SEQUENCE [LARGE SCALE GENOMIC DNA]</scope>
    <source>
        <strain evidence="2">Z-7934</strain>
    </source>
</reference>
<dbReference type="STRING" id="69895.SAMN05192551_1108"/>
<accession>A0A1I3GQI2</accession>
<organism evidence="1 2">
    <name type="scientific">Tindallia magadiensis</name>
    <dbReference type="NCBI Taxonomy" id="69895"/>
    <lineage>
        <taxon>Bacteria</taxon>
        <taxon>Bacillati</taxon>
        <taxon>Bacillota</taxon>
        <taxon>Clostridia</taxon>
        <taxon>Peptostreptococcales</taxon>
        <taxon>Tindalliaceae</taxon>
        <taxon>Tindallia</taxon>
    </lineage>
</organism>
<dbReference type="AlphaFoldDB" id="A0A1I3GQI2"/>
<gene>
    <name evidence="1" type="ORF">SAMN05192551_1108</name>
</gene>
<proteinExistence type="predicted"/>
<evidence type="ECO:0000313" key="1">
    <source>
        <dbReference type="EMBL" id="SFI25700.1"/>
    </source>
</evidence>
<dbReference type="Proteomes" id="UP000199287">
    <property type="component" value="Unassembled WGS sequence"/>
</dbReference>
<evidence type="ECO:0000313" key="2">
    <source>
        <dbReference type="Proteomes" id="UP000199287"/>
    </source>
</evidence>
<name>A0A1I3GQI2_9FIRM</name>
<keyword evidence="2" id="KW-1185">Reference proteome</keyword>
<protein>
    <submittedName>
        <fullName evidence="1">Uncharacterized protein</fullName>
    </submittedName>
</protein>